<reference evidence="3" key="1">
    <citation type="journal article" date="2013" name="Genome Biol. Evol.">
        <title>The genome sequence of Streptomyces lividans 66 reveals a novel tRNA-dependent peptide biosynthetic system within a metal-related genomic island.</title>
        <authorList>
            <person name="Cruz-Morales P."/>
            <person name="Vijgenboom E."/>
            <person name="Iruegas-Bocardo F."/>
            <person name="Girard G."/>
            <person name="Yanez-Guerra L.A."/>
            <person name="Ramos-Aboites H.E."/>
            <person name="Pernodet J.L."/>
            <person name="Anne J."/>
            <person name="van Wezel G.P."/>
            <person name="Barona-Gomez F."/>
        </authorList>
    </citation>
    <scope>NUCLEOTIDE SEQUENCE [LARGE SCALE GENOMIC DNA]</scope>
    <source>
        <strain evidence="3">1326</strain>
    </source>
</reference>
<evidence type="ECO:0000313" key="2">
    <source>
        <dbReference type="EMBL" id="EOY52347.1"/>
    </source>
</evidence>
<dbReference type="EMBL" id="CM001889">
    <property type="protein sequence ID" value="EOY52347.1"/>
    <property type="molecule type" value="Genomic_DNA"/>
</dbReference>
<evidence type="ECO:0008006" key="4">
    <source>
        <dbReference type="Google" id="ProtNLM"/>
    </source>
</evidence>
<evidence type="ECO:0000256" key="1">
    <source>
        <dbReference type="SAM" id="MobiDB-lite"/>
    </source>
</evidence>
<dbReference type="Gene3D" id="2.60.120.10">
    <property type="entry name" value="Jelly Rolls"/>
    <property type="match status" value="1"/>
</dbReference>
<evidence type="ECO:0000313" key="3">
    <source>
        <dbReference type="Proteomes" id="UP000014062"/>
    </source>
</evidence>
<gene>
    <name evidence="2" type="ORF">SLI_7646</name>
</gene>
<dbReference type="AlphaFoldDB" id="A0A7U9DY72"/>
<dbReference type="InterPro" id="IPR011051">
    <property type="entry name" value="RmlC_Cupin_sf"/>
</dbReference>
<dbReference type="Proteomes" id="UP000014062">
    <property type="component" value="Chromosome"/>
</dbReference>
<sequence length="174" mass="18372">MRHWTGRPGTDRSTGRRTGTVGHTERRHLMAAEDGGSPGTAGPPLPRVLCDTAELLSLGGDAPAGALWKLAEPGRQLDANVVRLPAGGRVDTHTEPDLDVLLLVLEGAARLDSSDGEHPLSAGVLTWLPHGSTRAVLAGPDGVTYLTVHRRRPGMRIQPPEAADRLRRSLGGDA</sequence>
<dbReference type="InterPro" id="IPR014710">
    <property type="entry name" value="RmlC-like_jellyroll"/>
</dbReference>
<protein>
    <recommendedName>
        <fullName evidence="4">AraC-type arabinose-binding/dimerisation domain-containing protein</fullName>
    </recommendedName>
</protein>
<proteinExistence type="predicted"/>
<name>A0A7U9DY72_STRLI</name>
<organism evidence="2 3">
    <name type="scientific">Streptomyces lividans 1326</name>
    <dbReference type="NCBI Taxonomy" id="1200984"/>
    <lineage>
        <taxon>Bacteria</taxon>
        <taxon>Bacillati</taxon>
        <taxon>Actinomycetota</taxon>
        <taxon>Actinomycetes</taxon>
        <taxon>Kitasatosporales</taxon>
        <taxon>Streptomycetaceae</taxon>
        <taxon>Streptomyces</taxon>
    </lineage>
</organism>
<accession>A0A7U9DY72</accession>
<dbReference type="SUPFAM" id="SSF51182">
    <property type="entry name" value="RmlC-like cupins"/>
    <property type="match status" value="1"/>
</dbReference>
<feature type="region of interest" description="Disordered" evidence="1">
    <location>
        <begin position="1"/>
        <end position="43"/>
    </location>
</feature>